<keyword evidence="11" id="KW-1185">Reference proteome</keyword>
<gene>
    <name evidence="8 10" type="primary">xni</name>
    <name evidence="8" type="synonym">ygdG</name>
    <name evidence="10" type="ORF">ACFOSS_15610</name>
</gene>
<dbReference type="Gene3D" id="3.40.50.1010">
    <property type="entry name" value="5'-nuclease"/>
    <property type="match status" value="1"/>
</dbReference>
<keyword evidence="5 8" id="KW-0460">Magnesium</keyword>
<comment type="cofactor">
    <cofactor evidence="8">
        <name>Mg(2+)</name>
        <dbReference type="ChEBI" id="CHEBI:18420"/>
    </cofactor>
    <text evidence="8">Binds 2 Mg(2+) per subunit. Only one magnesium ion has a direct interaction with the protein, the other interactions are indirect.</text>
</comment>
<evidence type="ECO:0000256" key="1">
    <source>
        <dbReference type="ARBA" id="ARBA00022722"/>
    </source>
</evidence>
<dbReference type="SMART" id="SM00279">
    <property type="entry name" value="HhH2"/>
    <property type="match status" value="1"/>
</dbReference>
<feature type="binding site" evidence="8">
    <location>
        <position position="111"/>
    </location>
    <ligand>
        <name>Mg(2+)</name>
        <dbReference type="ChEBI" id="CHEBI:18420"/>
    </ligand>
</feature>
<keyword evidence="1 8" id="KW-0540">Nuclease</keyword>
<dbReference type="RefSeq" id="WP_377154332.1">
    <property type="nucleotide sequence ID" value="NZ_JBHSAF010000015.1"/>
</dbReference>
<dbReference type="CDD" id="cd09859">
    <property type="entry name" value="PIN_53EXO"/>
    <property type="match status" value="1"/>
</dbReference>
<dbReference type="InterPro" id="IPR020046">
    <property type="entry name" value="5-3_exonucl_a-hlix_arch_N"/>
</dbReference>
<keyword evidence="2 8" id="KW-0479">Metal-binding</keyword>
<dbReference type="EC" id="3.1.-.-" evidence="8"/>
<feature type="binding site" evidence="8">
    <location>
        <position position="187"/>
    </location>
    <ligand>
        <name>K(+)</name>
        <dbReference type="ChEBI" id="CHEBI:29103"/>
    </ligand>
</feature>
<feature type="binding site" evidence="8">
    <location>
        <position position="178"/>
    </location>
    <ligand>
        <name>K(+)</name>
        <dbReference type="ChEBI" id="CHEBI:29103"/>
    </ligand>
</feature>
<dbReference type="CDD" id="cd09898">
    <property type="entry name" value="H3TH_53EXO"/>
    <property type="match status" value="1"/>
</dbReference>
<dbReference type="InterPro" id="IPR036279">
    <property type="entry name" value="5-3_exonuclease_C_sf"/>
</dbReference>
<feature type="domain" description="5'-3' exonuclease" evidence="9">
    <location>
        <begin position="2"/>
        <end position="256"/>
    </location>
</feature>
<dbReference type="Proteomes" id="UP001595692">
    <property type="component" value="Unassembled WGS sequence"/>
</dbReference>
<evidence type="ECO:0000256" key="4">
    <source>
        <dbReference type="ARBA" id="ARBA00022801"/>
    </source>
</evidence>
<proteinExistence type="inferred from homology"/>
<dbReference type="Pfam" id="PF01367">
    <property type="entry name" value="5_3_exonuc"/>
    <property type="match status" value="1"/>
</dbReference>
<protein>
    <recommendedName>
        <fullName evidence="8">Flap endonuclease Xni</fullName>
        <shortName evidence="8">FEN</shortName>
        <ecNumber evidence="8">3.1.-.-</ecNumber>
    </recommendedName>
</protein>
<comment type="caution">
    <text evidence="8">Lacks conserved residue(s) required for the propagation of feature annotation.</text>
</comment>
<keyword evidence="3 8" id="KW-0255">Endonuclease</keyword>
<organism evidence="10 11">
    <name type="scientific">Pseudaeromonas sharmana</name>
    <dbReference type="NCBI Taxonomy" id="328412"/>
    <lineage>
        <taxon>Bacteria</taxon>
        <taxon>Pseudomonadati</taxon>
        <taxon>Pseudomonadota</taxon>
        <taxon>Gammaproteobacteria</taxon>
        <taxon>Aeromonadales</taxon>
        <taxon>Aeromonadaceae</taxon>
        <taxon>Pseudaeromonas</taxon>
    </lineage>
</organism>
<evidence type="ECO:0000256" key="3">
    <source>
        <dbReference type="ARBA" id="ARBA00022759"/>
    </source>
</evidence>
<evidence type="ECO:0000256" key="2">
    <source>
        <dbReference type="ARBA" id="ARBA00022723"/>
    </source>
</evidence>
<dbReference type="SUPFAM" id="SSF88723">
    <property type="entry name" value="PIN domain-like"/>
    <property type="match status" value="1"/>
</dbReference>
<dbReference type="InterPro" id="IPR002421">
    <property type="entry name" value="5-3_exonuclease"/>
</dbReference>
<comment type="function">
    <text evidence="8">Has flap endonuclease activity. During DNA replication, flap endonucleases cleave the 5'-overhanging flap structure that is generated by displacement synthesis when DNA polymerase encounters the 5'-end of a downstream Okazaki fragment.</text>
</comment>
<dbReference type="InterPro" id="IPR008918">
    <property type="entry name" value="HhH2"/>
</dbReference>
<keyword evidence="6 8" id="KW-0630">Potassium</keyword>
<dbReference type="GO" id="GO:0016787">
    <property type="term" value="F:hydrolase activity"/>
    <property type="evidence" value="ECO:0007669"/>
    <property type="project" value="UniProtKB-KW"/>
</dbReference>
<dbReference type="InterPro" id="IPR038969">
    <property type="entry name" value="FEN"/>
</dbReference>
<dbReference type="SMART" id="SM00475">
    <property type="entry name" value="53EXOc"/>
    <property type="match status" value="1"/>
</dbReference>
<feature type="binding site" evidence="8">
    <location>
        <position position="189"/>
    </location>
    <ligand>
        <name>K(+)</name>
        <dbReference type="ChEBI" id="CHEBI:29103"/>
    </ligand>
</feature>
<dbReference type="InterPro" id="IPR029060">
    <property type="entry name" value="PIN-like_dom_sf"/>
</dbReference>
<dbReference type="Pfam" id="PF02739">
    <property type="entry name" value="5_3_exonuc_N"/>
    <property type="match status" value="1"/>
</dbReference>
<dbReference type="SUPFAM" id="SSF47807">
    <property type="entry name" value="5' to 3' exonuclease, C-terminal subdomain"/>
    <property type="match status" value="1"/>
</dbReference>
<feature type="binding site" evidence="8">
    <location>
        <position position="192"/>
    </location>
    <ligand>
        <name>K(+)</name>
        <dbReference type="ChEBI" id="CHEBI:29103"/>
    </ligand>
</feature>
<comment type="similarity">
    <text evidence="8">Belongs to the Xni family.</text>
</comment>
<name>A0ABV8CRZ6_9GAMM</name>
<dbReference type="PANTHER" id="PTHR42646">
    <property type="entry name" value="FLAP ENDONUCLEASE XNI"/>
    <property type="match status" value="1"/>
</dbReference>
<sequence>MAHLLIFDALNLIRRLHAPLASEQSDSRAQLLATRQRLQRTVQTILEEVQPTHAIAVFDGAAPSWRHKLYPDYKLGRSAMPIALAEGMTDLQATLWQCGVDSLLTEDEEADDLVATLSARLTDRQQQVTLISTDKGFCQLLPTGIAIRDYFNRRWLDHAFVEQQFGVTAHQLVDFWALTGISGSHIPGVNGIGPKSAQTLLQRHGSLAALLTAPPEGDKLLTKVQQSRDAALLAQTLVRLRQDIPLGFNLRAIRYPPCQPA</sequence>
<evidence type="ECO:0000256" key="8">
    <source>
        <dbReference type="HAMAP-Rule" id="MF_01192"/>
    </source>
</evidence>
<feature type="region of interest" description="Interaction with DNA" evidence="8">
    <location>
        <begin position="191"/>
        <end position="196"/>
    </location>
</feature>
<evidence type="ECO:0000256" key="5">
    <source>
        <dbReference type="ARBA" id="ARBA00022842"/>
    </source>
</evidence>
<comment type="caution">
    <text evidence="10">The sequence shown here is derived from an EMBL/GenBank/DDBJ whole genome shotgun (WGS) entry which is preliminary data.</text>
</comment>
<keyword evidence="7 8" id="KW-0238">DNA-binding</keyword>
<dbReference type="HAMAP" id="MF_01192">
    <property type="entry name" value="Xni"/>
    <property type="match status" value="1"/>
</dbReference>
<dbReference type="Gene3D" id="1.10.150.20">
    <property type="entry name" value="5' to 3' exonuclease, C-terminal subdomain"/>
    <property type="match status" value="1"/>
</dbReference>
<accession>A0ABV8CRZ6</accession>
<dbReference type="InterPro" id="IPR020045">
    <property type="entry name" value="DNA_polI_H3TH"/>
</dbReference>
<evidence type="ECO:0000313" key="10">
    <source>
        <dbReference type="EMBL" id="MFC3914876.1"/>
    </source>
</evidence>
<reference evidence="11" key="1">
    <citation type="journal article" date="2019" name="Int. J. Syst. Evol. Microbiol.">
        <title>The Global Catalogue of Microorganisms (GCM) 10K type strain sequencing project: providing services to taxonomists for standard genome sequencing and annotation.</title>
        <authorList>
            <consortium name="The Broad Institute Genomics Platform"/>
            <consortium name="The Broad Institute Genome Sequencing Center for Infectious Disease"/>
            <person name="Wu L."/>
            <person name="Ma J."/>
        </authorList>
    </citation>
    <scope>NUCLEOTIDE SEQUENCE [LARGE SCALE GENOMIC DNA]</scope>
    <source>
        <strain evidence="11">CCUG 54939</strain>
    </source>
</reference>
<dbReference type="NCBIfam" id="NF007017">
    <property type="entry name" value="PRK09482.1"/>
    <property type="match status" value="1"/>
</dbReference>
<evidence type="ECO:0000256" key="7">
    <source>
        <dbReference type="ARBA" id="ARBA00023125"/>
    </source>
</evidence>
<keyword evidence="4 8" id="KW-0378">Hydrolase</keyword>
<dbReference type="PANTHER" id="PTHR42646:SF2">
    <property type="entry name" value="5'-3' EXONUCLEASE FAMILY PROTEIN"/>
    <property type="match status" value="1"/>
</dbReference>
<comment type="cofactor">
    <cofactor evidence="8">
        <name>K(+)</name>
        <dbReference type="ChEBI" id="CHEBI:29103"/>
    </cofactor>
    <text evidence="8">Binds 1 K(+) per subunit. The potassium ion strongly increases the affinity for DNA.</text>
</comment>
<dbReference type="EMBL" id="JBHSAF010000015">
    <property type="protein sequence ID" value="MFC3914876.1"/>
    <property type="molecule type" value="Genomic_DNA"/>
</dbReference>
<dbReference type="InterPro" id="IPR022895">
    <property type="entry name" value="Xni"/>
</dbReference>
<evidence type="ECO:0000259" key="9">
    <source>
        <dbReference type="SMART" id="SM00475"/>
    </source>
</evidence>
<evidence type="ECO:0000313" key="11">
    <source>
        <dbReference type="Proteomes" id="UP001595692"/>
    </source>
</evidence>
<dbReference type="GO" id="GO:0004519">
    <property type="term" value="F:endonuclease activity"/>
    <property type="evidence" value="ECO:0007669"/>
    <property type="project" value="UniProtKB-KW"/>
</dbReference>
<evidence type="ECO:0000256" key="6">
    <source>
        <dbReference type="ARBA" id="ARBA00022958"/>
    </source>
</evidence>